<dbReference type="SMART" id="SM00267">
    <property type="entry name" value="GGDEF"/>
    <property type="match status" value="1"/>
</dbReference>
<dbReference type="CDD" id="cd01949">
    <property type="entry name" value="GGDEF"/>
    <property type="match status" value="1"/>
</dbReference>
<feature type="domain" description="Response regulatory" evidence="4">
    <location>
        <begin position="8"/>
        <end position="124"/>
    </location>
</feature>
<dbReference type="SUPFAM" id="SSF52172">
    <property type="entry name" value="CheY-like"/>
    <property type="match status" value="1"/>
</dbReference>
<proteinExistence type="predicted"/>
<dbReference type="NCBIfam" id="TIGR00254">
    <property type="entry name" value="GGDEF"/>
    <property type="match status" value="1"/>
</dbReference>
<dbReference type="RefSeq" id="WP_121242854.1">
    <property type="nucleotide sequence ID" value="NZ_BHVV01000008.1"/>
</dbReference>
<dbReference type="EMBL" id="RCCI01000007">
    <property type="protein sequence ID" value="RLJ62646.1"/>
    <property type="molecule type" value="Genomic_DNA"/>
</dbReference>
<dbReference type="GO" id="GO:0052621">
    <property type="term" value="F:diguanylate cyclase activity"/>
    <property type="evidence" value="ECO:0007669"/>
    <property type="project" value="UniProtKB-EC"/>
</dbReference>
<sequence length="301" mass="32909">MSQTTPASILIVDDVPTNIQVLAEALRRQYRIKVATNGRDALAVAQAWPQPDLVLLDVMMPAMDGFEVCRRLKANPATRHIPVVFVTAKDDVADEERGLMLGAVDYIAKPFNLPVVRARVRNHLALKLKADLLESLANIDSLTDISNRRRFDEKLAAEWRRCQRSGLPLSLIMIDVDHFKAFNDHFGHGAGDICLITIAATLAANLSRPGDLVARYGGEEFAVILPETDPAGAVRIAERMREALAEQRIPQATGDDSSIVTLSAGVAGRVPDERADVAELIAAADRKLYDAKTLGRNRVCS</sequence>
<dbReference type="PROSITE" id="PS50887">
    <property type="entry name" value="GGDEF"/>
    <property type="match status" value="1"/>
</dbReference>
<reference evidence="6 7" key="1">
    <citation type="submission" date="2018-10" db="EMBL/GenBank/DDBJ databases">
        <title>Genomic Encyclopedia of Type Strains, Phase IV (KMG-IV): sequencing the most valuable type-strain genomes for metagenomic binning, comparative biology and taxonomic classification.</title>
        <authorList>
            <person name="Goeker M."/>
        </authorList>
    </citation>
    <scope>NUCLEOTIDE SEQUENCE [LARGE SCALE GENOMIC DNA]</scope>
    <source>
        <strain evidence="6 7">DSM 26916</strain>
    </source>
</reference>
<dbReference type="GO" id="GO:0043709">
    <property type="term" value="P:cell adhesion involved in single-species biofilm formation"/>
    <property type="evidence" value="ECO:0007669"/>
    <property type="project" value="TreeGrafter"/>
</dbReference>
<dbReference type="InterPro" id="IPR001789">
    <property type="entry name" value="Sig_transdc_resp-reg_receiver"/>
</dbReference>
<comment type="caution">
    <text evidence="6">The sequence shown here is derived from an EMBL/GenBank/DDBJ whole genome shotgun (WGS) entry which is preliminary data.</text>
</comment>
<dbReference type="Pfam" id="PF00990">
    <property type="entry name" value="GGDEF"/>
    <property type="match status" value="1"/>
</dbReference>
<evidence type="ECO:0000259" key="5">
    <source>
        <dbReference type="PROSITE" id="PS50887"/>
    </source>
</evidence>
<dbReference type="Pfam" id="PF00072">
    <property type="entry name" value="Response_reg"/>
    <property type="match status" value="1"/>
</dbReference>
<comment type="catalytic activity">
    <reaction evidence="2">
        <text>2 GTP = 3',3'-c-di-GMP + 2 diphosphate</text>
        <dbReference type="Rhea" id="RHEA:24898"/>
        <dbReference type="ChEBI" id="CHEBI:33019"/>
        <dbReference type="ChEBI" id="CHEBI:37565"/>
        <dbReference type="ChEBI" id="CHEBI:58805"/>
        <dbReference type="EC" id="2.7.7.65"/>
    </reaction>
</comment>
<evidence type="ECO:0000313" key="6">
    <source>
        <dbReference type="EMBL" id="RLJ62646.1"/>
    </source>
</evidence>
<dbReference type="PROSITE" id="PS50110">
    <property type="entry name" value="RESPONSE_REGULATORY"/>
    <property type="match status" value="1"/>
</dbReference>
<evidence type="ECO:0000256" key="1">
    <source>
        <dbReference type="ARBA" id="ARBA00012528"/>
    </source>
</evidence>
<dbReference type="InterPro" id="IPR050469">
    <property type="entry name" value="Diguanylate_Cyclase"/>
</dbReference>
<dbReference type="InterPro" id="IPR029787">
    <property type="entry name" value="Nucleotide_cyclase"/>
</dbReference>
<feature type="domain" description="GGDEF" evidence="5">
    <location>
        <begin position="167"/>
        <end position="301"/>
    </location>
</feature>
<dbReference type="InterPro" id="IPR011006">
    <property type="entry name" value="CheY-like_superfamily"/>
</dbReference>
<evidence type="ECO:0000313" key="7">
    <source>
        <dbReference type="Proteomes" id="UP000268908"/>
    </source>
</evidence>
<dbReference type="SUPFAM" id="SSF55073">
    <property type="entry name" value="Nucleotide cyclase"/>
    <property type="match status" value="1"/>
</dbReference>
<dbReference type="EC" id="2.7.7.65" evidence="1"/>
<dbReference type="Gene3D" id="3.30.70.270">
    <property type="match status" value="1"/>
</dbReference>
<evidence type="ECO:0000259" key="4">
    <source>
        <dbReference type="PROSITE" id="PS50110"/>
    </source>
</evidence>
<dbReference type="Proteomes" id="UP000268908">
    <property type="component" value="Unassembled WGS sequence"/>
</dbReference>
<dbReference type="GO" id="GO:1902201">
    <property type="term" value="P:negative regulation of bacterial-type flagellum-dependent cell motility"/>
    <property type="evidence" value="ECO:0007669"/>
    <property type="project" value="TreeGrafter"/>
</dbReference>
<gene>
    <name evidence="6" type="ORF">DFR35_2459</name>
</gene>
<keyword evidence="7" id="KW-1185">Reference proteome</keyword>
<dbReference type="InterPro" id="IPR000160">
    <property type="entry name" value="GGDEF_dom"/>
</dbReference>
<dbReference type="GO" id="GO:0000160">
    <property type="term" value="P:phosphorelay signal transduction system"/>
    <property type="evidence" value="ECO:0007669"/>
    <property type="project" value="InterPro"/>
</dbReference>
<protein>
    <recommendedName>
        <fullName evidence="1">diguanylate cyclase</fullName>
        <ecNumber evidence="1">2.7.7.65</ecNumber>
    </recommendedName>
</protein>
<dbReference type="PANTHER" id="PTHR45138">
    <property type="entry name" value="REGULATORY COMPONENTS OF SENSORY TRANSDUCTION SYSTEM"/>
    <property type="match status" value="1"/>
</dbReference>
<dbReference type="AlphaFoldDB" id="A0A497XAH4"/>
<dbReference type="InterPro" id="IPR043128">
    <property type="entry name" value="Rev_trsase/Diguanyl_cyclase"/>
</dbReference>
<dbReference type="CDD" id="cd19920">
    <property type="entry name" value="REC_PA4781-like"/>
    <property type="match status" value="1"/>
</dbReference>
<dbReference type="FunFam" id="3.30.70.270:FF:000001">
    <property type="entry name" value="Diguanylate cyclase domain protein"/>
    <property type="match status" value="1"/>
</dbReference>
<dbReference type="Gene3D" id="3.40.50.2300">
    <property type="match status" value="1"/>
</dbReference>
<evidence type="ECO:0000256" key="2">
    <source>
        <dbReference type="ARBA" id="ARBA00034247"/>
    </source>
</evidence>
<feature type="modified residue" description="4-aspartylphosphate" evidence="3">
    <location>
        <position position="57"/>
    </location>
</feature>
<evidence type="ECO:0000256" key="3">
    <source>
        <dbReference type="PROSITE-ProRule" id="PRU00169"/>
    </source>
</evidence>
<name>A0A497XAH4_9PROT</name>
<accession>A0A497XAH4</accession>
<dbReference type="PANTHER" id="PTHR45138:SF9">
    <property type="entry name" value="DIGUANYLATE CYCLASE DGCM-RELATED"/>
    <property type="match status" value="1"/>
</dbReference>
<dbReference type="SMART" id="SM00448">
    <property type="entry name" value="REC"/>
    <property type="match status" value="1"/>
</dbReference>
<dbReference type="GO" id="GO:0005886">
    <property type="term" value="C:plasma membrane"/>
    <property type="evidence" value="ECO:0007669"/>
    <property type="project" value="TreeGrafter"/>
</dbReference>
<organism evidence="6 7">
    <name type="scientific">Sulfurisoma sediminicola</name>
    <dbReference type="NCBI Taxonomy" id="1381557"/>
    <lineage>
        <taxon>Bacteria</taxon>
        <taxon>Pseudomonadati</taxon>
        <taxon>Pseudomonadota</taxon>
        <taxon>Betaproteobacteria</taxon>
        <taxon>Nitrosomonadales</taxon>
        <taxon>Sterolibacteriaceae</taxon>
        <taxon>Sulfurisoma</taxon>
    </lineage>
</organism>
<dbReference type="OrthoDB" id="9813903at2"/>
<keyword evidence="3" id="KW-0597">Phosphoprotein</keyword>